<evidence type="ECO:0000313" key="15">
    <source>
        <dbReference type="Proteomes" id="UP001501414"/>
    </source>
</evidence>
<dbReference type="EMBL" id="BAAAJK010000013">
    <property type="protein sequence ID" value="GAA1391142.1"/>
    <property type="molecule type" value="Genomic_DNA"/>
</dbReference>
<feature type="transmembrane region" description="Helical" evidence="12">
    <location>
        <begin position="171"/>
        <end position="189"/>
    </location>
</feature>
<evidence type="ECO:0000256" key="3">
    <source>
        <dbReference type="ARBA" id="ARBA00022475"/>
    </source>
</evidence>
<keyword evidence="6" id="KW-0805">Transcription regulation</keyword>
<evidence type="ECO:0000256" key="11">
    <source>
        <dbReference type="SAM" id="MobiDB-lite"/>
    </source>
</evidence>
<reference evidence="14 15" key="1">
    <citation type="journal article" date="2019" name="Int. J. Syst. Evol. Microbiol.">
        <title>The Global Catalogue of Microorganisms (GCM) 10K type strain sequencing project: providing services to taxonomists for standard genome sequencing and annotation.</title>
        <authorList>
            <consortium name="The Broad Institute Genomics Platform"/>
            <consortium name="The Broad Institute Genome Sequencing Center for Infectious Disease"/>
            <person name="Wu L."/>
            <person name="Ma J."/>
        </authorList>
    </citation>
    <scope>NUCLEOTIDE SEQUENCE [LARGE SCALE GENOMIC DNA]</scope>
    <source>
        <strain evidence="14 15">JCM 11896</strain>
    </source>
</reference>
<dbReference type="InterPro" id="IPR018764">
    <property type="entry name" value="RskA_C"/>
</dbReference>
<name>A0ABN1XVA1_9PSEU</name>
<feature type="compositionally biased region" description="Basic and acidic residues" evidence="11">
    <location>
        <begin position="56"/>
        <end position="67"/>
    </location>
</feature>
<organism evidence="14 15">
    <name type="scientific">Pseudonocardia kongjuensis</name>
    <dbReference type="NCBI Taxonomy" id="102227"/>
    <lineage>
        <taxon>Bacteria</taxon>
        <taxon>Bacillati</taxon>
        <taxon>Actinomycetota</taxon>
        <taxon>Actinomycetes</taxon>
        <taxon>Pseudonocardiales</taxon>
        <taxon>Pseudonocardiaceae</taxon>
        <taxon>Pseudonocardia</taxon>
    </lineage>
</organism>
<accession>A0ABN1XVA1</accession>
<keyword evidence="15" id="KW-1185">Reference proteome</keyword>
<sequence>MAEQTVGWALHALEPDEEFEVVEHLPGCAECRRTAAEVADVTTGLATALPQYEPPPRLRESIVEQARRTPQVGRGAGERPVPGDRLGPPPQAPRHARRQPGPPADPASGRFPPPSAVPPPVPAGPPRPEPVGGPRQGPAPGPGPTRPGRPDGGAGSGPGRAGRKPRRAGRVLVAALAALAVVVGGGVVLTEFQSMRAERDASIAQARQMEGVLTALAQPGTSHAFLAPEAGEPAVAAVLVHDGGREIVPMGLEPNQVDAQTYVLWGLEADGTPRALGTFDVRSGTVGPLSVASVDGEAFGTYAVSLEHGREAPSEPTAVVAAGQVGT</sequence>
<evidence type="ECO:0000256" key="7">
    <source>
        <dbReference type="ARBA" id="ARBA00023136"/>
    </source>
</evidence>
<proteinExistence type="predicted"/>
<protein>
    <recommendedName>
        <fullName evidence="10">Regulator of SigK</fullName>
    </recommendedName>
    <alternativeName>
        <fullName evidence="9">Sigma-K anti-sigma factor RskA</fullName>
    </alternativeName>
</protein>
<evidence type="ECO:0000313" key="14">
    <source>
        <dbReference type="EMBL" id="GAA1391142.1"/>
    </source>
</evidence>
<gene>
    <name evidence="14" type="ORF">GCM10009613_33040</name>
</gene>
<keyword evidence="7 12" id="KW-0472">Membrane</keyword>
<feature type="compositionally biased region" description="Gly residues" evidence="11">
    <location>
        <begin position="150"/>
        <end position="160"/>
    </location>
</feature>
<dbReference type="PANTHER" id="PTHR37461:SF1">
    <property type="entry name" value="ANTI-SIGMA-K FACTOR RSKA"/>
    <property type="match status" value="1"/>
</dbReference>
<keyword evidence="3" id="KW-1003">Cell membrane</keyword>
<dbReference type="InterPro" id="IPR051474">
    <property type="entry name" value="Anti-sigma-K/W_factor"/>
</dbReference>
<evidence type="ECO:0000256" key="12">
    <source>
        <dbReference type="SAM" id="Phobius"/>
    </source>
</evidence>
<feature type="domain" description="Anti-sigma K factor RskA C-terminal" evidence="13">
    <location>
        <begin position="173"/>
        <end position="317"/>
    </location>
</feature>
<evidence type="ECO:0000256" key="4">
    <source>
        <dbReference type="ARBA" id="ARBA00022692"/>
    </source>
</evidence>
<evidence type="ECO:0000256" key="9">
    <source>
        <dbReference type="ARBA" id="ARBA00029829"/>
    </source>
</evidence>
<comment type="subcellular location">
    <subcellularLocation>
        <location evidence="2">Cell membrane</location>
    </subcellularLocation>
    <subcellularLocation>
        <location evidence="1">Membrane</location>
        <topology evidence="1">Single-pass membrane protein</topology>
    </subcellularLocation>
</comment>
<dbReference type="PANTHER" id="PTHR37461">
    <property type="entry name" value="ANTI-SIGMA-K FACTOR RSKA"/>
    <property type="match status" value="1"/>
</dbReference>
<dbReference type="Gene3D" id="1.10.10.1320">
    <property type="entry name" value="Anti-sigma factor, zinc-finger domain"/>
    <property type="match status" value="1"/>
</dbReference>
<dbReference type="Pfam" id="PF10099">
    <property type="entry name" value="RskA_C"/>
    <property type="match status" value="1"/>
</dbReference>
<evidence type="ECO:0000256" key="5">
    <source>
        <dbReference type="ARBA" id="ARBA00022989"/>
    </source>
</evidence>
<keyword evidence="4 12" id="KW-0812">Transmembrane</keyword>
<evidence type="ECO:0000256" key="2">
    <source>
        <dbReference type="ARBA" id="ARBA00004236"/>
    </source>
</evidence>
<dbReference type="Proteomes" id="UP001501414">
    <property type="component" value="Unassembled WGS sequence"/>
</dbReference>
<evidence type="ECO:0000256" key="10">
    <source>
        <dbReference type="ARBA" id="ARBA00030803"/>
    </source>
</evidence>
<comment type="caution">
    <text evidence="14">The sequence shown here is derived from an EMBL/GenBank/DDBJ whole genome shotgun (WGS) entry which is preliminary data.</text>
</comment>
<feature type="compositionally biased region" description="Pro residues" evidence="11">
    <location>
        <begin position="100"/>
        <end position="147"/>
    </location>
</feature>
<evidence type="ECO:0000256" key="8">
    <source>
        <dbReference type="ARBA" id="ARBA00023163"/>
    </source>
</evidence>
<dbReference type="InterPro" id="IPR041916">
    <property type="entry name" value="Anti_sigma_zinc_sf"/>
</dbReference>
<evidence type="ECO:0000256" key="6">
    <source>
        <dbReference type="ARBA" id="ARBA00023015"/>
    </source>
</evidence>
<evidence type="ECO:0000259" key="13">
    <source>
        <dbReference type="Pfam" id="PF10099"/>
    </source>
</evidence>
<feature type="region of interest" description="Disordered" evidence="11">
    <location>
        <begin position="47"/>
        <end position="166"/>
    </location>
</feature>
<keyword evidence="8" id="KW-0804">Transcription</keyword>
<dbReference type="RefSeq" id="WP_344023342.1">
    <property type="nucleotide sequence ID" value="NZ_BAAAJK010000013.1"/>
</dbReference>
<keyword evidence="5 12" id="KW-1133">Transmembrane helix</keyword>
<evidence type="ECO:0000256" key="1">
    <source>
        <dbReference type="ARBA" id="ARBA00004167"/>
    </source>
</evidence>